<evidence type="ECO:0000256" key="3">
    <source>
        <dbReference type="ARBA" id="ARBA00022448"/>
    </source>
</evidence>
<dbReference type="PANTHER" id="PTHR30472">
    <property type="entry name" value="FERRIC ENTEROBACTIN TRANSPORT SYSTEM PERMEASE PROTEIN"/>
    <property type="match status" value="1"/>
</dbReference>
<dbReference type="PANTHER" id="PTHR30472:SF24">
    <property type="entry name" value="FERRIC ENTEROBACTIN TRANSPORT SYSTEM PERMEASE PROTEIN FEPG"/>
    <property type="match status" value="1"/>
</dbReference>
<dbReference type="InterPro" id="IPR000522">
    <property type="entry name" value="ABC_transptr_permease_BtuC"/>
</dbReference>
<proteinExistence type="inferred from homology"/>
<dbReference type="Proteomes" id="UP000615796">
    <property type="component" value="Unassembled WGS sequence"/>
</dbReference>
<reference evidence="9" key="1">
    <citation type="submission" date="2020-08" db="EMBL/GenBank/DDBJ databases">
        <title>Genome Sequencing and Pan-Genome Analysis of Migratory bird Vibrio Strains, Inner Mongolia.</title>
        <authorList>
            <person name="Zheng L."/>
        </authorList>
    </citation>
    <scope>NUCLEOTIDE SEQUENCE</scope>
    <source>
        <strain evidence="9">M13F</strain>
    </source>
</reference>
<dbReference type="InterPro" id="IPR037294">
    <property type="entry name" value="ABC_BtuC-like"/>
</dbReference>
<organism evidence="9 10">
    <name type="scientific">Vibrio metschnikovii</name>
    <dbReference type="NCBI Taxonomy" id="28172"/>
    <lineage>
        <taxon>Bacteria</taxon>
        <taxon>Pseudomonadati</taxon>
        <taxon>Pseudomonadota</taxon>
        <taxon>Gammaproteobacteria</taxon>
        <taxon>Vibrionales</taxon>
        <taxon>Vibrionaceae</taxon>
        <taxon>Vibrio</taxon>
    </lineage>
</organism>
<name>A0A9X0UIV7_VIBME</name>
<feature type="transmembrane region" description="Helical" evidence="8">
    <location>
        <begin position="288"/>
        <end position="309"/>
    </location>
</feature>
<keyword evidence="6 8" id="KW-1133">Transmembrane helix</keyword>
<protein>
    <submittedName>
        <fullName evidence="9">Iron ABC transporter permease</fullName>
    </submittedName>
</protein>
<evidence type="ECO:0000313" key="10">
    <source>
        <dbReference type="Proteomes" id="UP000615796"/>
    </source>
</evidence>
<evidence type="ECO:0000313" key="9">
    <source>
        <dbReference type="EMBL" id="MBC5852812.1"/>
    </source>
</evidence>
<feature type="transmembrane region" description="Helical" evidence="8">
    <location>
        <begin position="107"/>
        <end position="125"/>
    </location>
</feature>
<evidence type="ECO:0000256" key="1">
    <source>
        <dbReference type="ARBA" id="ARBA00004651"/>
    </source>
</evidence>
<dbReference type="Gene3D" id="1.10.3470.10">
    <property type="entry name" value="ABC transporter involved in vitamin B12 uptake, BtuC"/>
    <property type="match status" value="1"/>
</dbReference>
<evidence type="ECO:0000256" key="5">
    <source>
        <dbReference type="ARBA" id="ARBA00022692"/>
    </source>
</evidence>
<feature type="transmembrane region" description="Helical" evidence="8">
    <location>
        <begin position="26"/>
        <end position="44"/>
    </location>
</feature>
<dbReference type="GO" id="GO:0022857">
    <property type="term" value="F:transmembrane transporter activity"/>
    <property type="evidence" value="ECO:0007669"/>
    <property type="project" value="InterPro"/>
</dbReference>
<dbReference type="AlphaFoldDB" id="A0A9X0UIV7"/>
<evidence type="ECO:0000256" key="2">
    <source>
        <dbReference type="ARBA" id="ARBA00007935"/>
    </source>
</evidence>
<keyword evidence="5 8" id="KW-0812">Transmembrane</keyword>
<comment type="subcellular location">
    <subcellularLocation>
        <location evidence="1">Cell membrane</location>
        <topology evidence="1">Multi-pass membrane protein</topology>
    </subcellularLocation>
</comment>
<feature type="transmembrane region" description="Helical" evidence="8">
    <location>
        <begin position="131"/>
        <end position="148"/>
    </location>
</feature>
<sequence>MNHTRFPIWQWRLITLRAPTSRTIQGALFAIILLIAALLLSLLLGHQGLSPMSLVKALFGRASDYEHWLLWQSRLPRALCAVGAGMALGLSGAVFQSLTRNPLGSPDILGINAGASAGAVLWLLWLPALPLLFGALLGVVAVLFLFFAGLGRQWQFSRNLILMGIAINAFAVALVQFALTLVQREQAQQMLGYLSGSLAHRTWYDVLLISSVLLLVLPSLLFLSRRLAILSLGRELAQALGNPVRQTQTVALLLATLLALGAVLCAGPVAFVALVAPHLARFGHRQLALLRSALIGALLLLGADTLTLLLPSNQRLPVGVLTALIGGLYLAWLLTRELWAQAPLIKNRTGE</sequence>
<keyword evidence="4" id="KW-1003">Cell membrane</keyword>
<keyword evidence="10" id="KW-1185">Reference proteome</keyword>
<evidence type="ECO:0000256" key="4">
    <source>
        <dbReference type="ARBA" id="ARBA00022475"/>
    </source>
</evidence>
<dbReference type="SUPFAM" id="SSF81345">
    <property type="entry name" value="ABC transporter involved in vitamin B12 uptake, BtuC"/>
    <property type="match status" value="1"/>
</dbReference>
<accession>A0A9X0UIV7</accession>
<feature type="transmembrane region" description="Helical" evidence="8">
    <location>
        <begin position="75"/>
        <end position="95"/>
    </location>
</feature>
<evidence type="ECO:0000256" key="7">
    <source>
        <dbReference type="ARBA" id="ARBA00023136"/>
    </source>
</evidence>
<keyword evidence="7 8" id="KW-0472">Membrane</keyword>
<feature type="transmembrane region" description="Helical" evidence="8">
    <location>
        <begin position="202"/>
        <end position="223"/>
    </location>
</feature>
<feature type="transmembrane region" description="Helical" evidence="8">
    <location>
        <begin position="250"/>
        <end position="276"/>
    </location>
</feature>
<gene>
    <name evidence="9" type="ORF">H8Q88_18065</name>
</gene>
<feature type="transmembrane region" description="Helical" evidence="8">
    <location>
        <begin position="160"/>
        <end position="182"/>
    </location>
</feature>
<dbReference type="CDD" id="cd06550">
    <property type="entry name" value="TM_ABC_iron-siderophores_like"/>
    <property type="match status" value="1"/>
</dbReference>
<dbReference type="EMBL" id="JACRUP010000019">
    <property type="protein sequence ID" value="MBC5852812.1"/>
    <property type="molecule type" value="Genomic_DNA"/>
</dbReference>
<dbReference type="GO" id="GO:0033214">
    <property type="term" value="P:siderophore-iron import into cell"/>
    <property type="evidence" value="ECO:0007669"/>
    <property type="project" value="TreeGrafter"/>
</dbReference>
<evidence type="ECO:0000256" key="8">
    <source>
        <dbReference type="SAM" id="Phobius"/>
    </source>
</evidence>
<comment type="caution">
    <text evidence="9">The sequence shown here is derived from an EMBL/GenBank/DDBJ whole genome shotgun (WGS) entry which is preliminary data.</text>
</comment>
<dbReference type="GO" id="GO:0005886">
    <property type="term" value="C:plasma membrane"/>
    <property type="evidence" value="ECO:0007669"/>
    <property type="project" value="UniProtKB-SubCell"/>
</dbReference>
<comment type="similarity">
    <text evidence="2">Belongs to the binding-protein-dependent transport system permease family. FecCD subfamily.</text>
</comment>
<evidence type="ECO:0000256" key="6">
    <source>
        <dbReference type="ARBA" id="ARBA00022989"/>
    </source>
</evidence>
<feature type="transmembrane region" description="Helical" evidence="8">
    <location>
        <begin position="316"/>
        <end position="334"/>
    </location>
</feature>
<keyword evidence="3" id="KW-0813">Transport</keyword>
<dbReference type="Pfam" id="PF01032">
    <property type="entry name" value="FecCD"/>
    <property type="match status" value="1"/>
</dbReference>
<dbReference type="RefSeq" id="WP_187027072.1">
    <property type="nucleotide sequence ID" value="NZ_JACRUP010000019.1"/>
</dbReference>